<feature type="compositionally biased region" description="Polar residues" evidence="1">
    <location>
        <begin position="578"/>
        <end position="596"/>
    </location>
</feature>
<dbReference type="Pfam" id="PF25468">
    <property type="entry name" value="HEAT_HEATR5A"/>
    <property type="match status" value="1"/>
</dbReference>
<accession>A0A9P0QIZ7</accession>
<dbReference type="InterPro" id="IPR046837">
    <property type="entry name" value="Laa1/Sip1/HEATR5-like_HEAT"/>
</dbReference>
<sequence length="2176" mass="246058">MDYQKLSKSLSSGDNFSSLYSLLTQLNLRLELNHGNQSDKGTPSDAEGSSESASYTEEVDVTLALDQLIELIEKFTKEKPGAKNGKSSNTQDSSSAETGVATPSLACFKLISRNLVLTLQLLPSKVYDFTNKLLGGISENSSNPTQFRINTLVLIDLFSHFPTSLGSLNNFAVTQIYKFLKKQPLDDANIVFLLATICENATKLDLDDKFQQKLLKIAQKSVFVDIERDMGAEETNTSNGNTLLLKKNYFLVLQNVLILSVSTHYEHLLSASAAVSTSSSSSKLKPEALMSQQNTFQVSLLTAYEKVINYGFTNCEKEIRLVTVELVANLLINFVPTGKLNPIEYLISVQYNFPSLSNYDSQLTREVDDSHEIIEEKKPRNNSIQSHDSNSAINSITNLLLSESSTIEALIMYIQLEQVQNLDYLSQNLIQIMEIILVKFGELNVTTNHIQSQQWNKVIRQWEVLINWMIKECGESCHDMLMNYVYEKFHEHNKSQDYSLGDMASTSALLKSKKRESGIFGGFKGKSSKSKEKESKIREISPYKNSYQCYFLLRIVDQLIPLGISGIKEDEADEQSNEKTVVSTSGANDANTDASGDLSSVSHSTSFIREILFKLIINNNPYIRTYSLKTLLVYSKHHAVEVNQLILKTFKYINSEFKKKQSTHTASTTTTTASNLENTSSTSSTRLIQYSLTLSALIKNASYTSLQTSTIIKILSFCTQNLKQQSSGDSYMKSSCWIILTALVTIYNHSEFVKLNSSQFLVFWKGLLTSQYLGGSEIDDVLDNLRIRNFSLSCLLNYLNTVELTPETLKQFQLLLAKSYNYITYLENMFETVGQVTTFNNQVFNEHDYNINLVNNIQYASEKQQEIGNEKMMISLILYHKKILLQSYKIIGGYLKNDINSNMVIFLLKLLSDGKIFCRTNGTGEFVKEKGKKKGVVTVNDWDSNDWLVYEAENYEFGVCSRLDFGKVPEANVQNDENDILYVDPFEPVGANGTNWSDYFERITFSNVTTSSTFDPNIFLIPNLESTTLVTSLIDLSIDLFQIIFPHLPLKIQMSLLEQMRNSLTNKSIDPFRLKAISINISVVIHGLSVTKNNKVKLDKQITNTLLDILSLIKSNKKLILLNSESVGNLSKEEPNVQVQKCIDEIVNTLEPIKRGEAVLKLAYIYRSTSSGFVEIYDVLKQLLNDPNPIVYHYTLESCCEIFEKITTFTHLEPMLDQIFSNYLLSDSFGYEIHSKVLIGSKCKYPSLGPMTKLLKIMISSLGPNLRESSELGIRTKIRDLIVSLSIGVGTGTITDSFEVSKHLILMFQELIIFDPNLIEGELEFISKFLNLVISKNLKLGLCSTSPTTTNTESLFPFNSSFELYKLAYSCYCELIKILGPKKVLDKDLINLLWISMNLKPCEELKETIRFWMQSTIDENNWFSTLSGIFKFSSKKLVSQFMALNYQQKLLPLSQRQKKKAAAASGGATGGVPTIFNDEESQNIVNEEATETLKNEPITWEFKLFIFELLNELLVSAARNSNIKFQLKSKISDIVNISFLGSTSPVNTIRKQGINLLDKALGLFGDIPDPLYPSVSILEQQQAQIISALMPCFSSECDADLLIETINISSKFINLPRIKFYSKQRILKTLIDLLEELSSNKFLRFDYLENLSEFNKKSIQLAILNCWAILRIDIEDEIDDGTEELAGTLKKYSKLLTSLWIVVLREFSTVKYNEPNSLEVSIYSNYWINFISVLSLEMEDPDSYVHESLGNNSEDSSNFFFILFSQCVETLVKGGQADYGEVLHTINRLVNSSNALVTQYIFNEEIFGELVDLFDRLILIDENPEVQCQLIEILNSIFKVYVPRIDSFDTGKESFEKLFEIIRVAMLPIFKILPFLRSDYDESLESISTLNHADSAPNLIILKKCFASIVEMMSKFPDTLRVDLYSCLLFMFTKIYQFDNQLLISTILPHLKQVLTESKTGKDVDLITPFSDLVQSYYTISKANINSVLTTMILLTSGDVQLSSENNEKLGTTLIEMLEVGSNNASMAIQCIKTLIQYSTKSQVVKYLVKNLIELLVSGDGEVDSKIAMEILFTFAKHYEANNREEGASVQIFSVLVSLLLIQLQNKQLTNEYVHGKIVALAEQNPVSFKTVVKNVLTNQQRVRIEQIIKSPRHTENEAVENEKDEQQIQLKTFGS</sequence>
<evidence type="ECO:0000256" key="1">
    <source>
        <dbReference type="SAM" id="MobiDB-lite"/>
    </source>
</evidence>
<dbReference type="Proteomes" id="UP000837801">
    <property type="component" value="Unassembled WGS sequence"/>
</dbReference>
<evidence type="ECO:0000313" key="4">
    <source>
        <dbReference type="Proteomes" id="UP000837801"/>
    </source>
</evidence>
<dbReference type="InterPro" id="IPR057981">
    <property type="entry name" value="TPR_LAA1-like_C"/>
</dbReference>
<reference evidence="3" key="1">
    <citation type="submission" date="2022-03" db="EMBL/GenBank/DDBJ databases">
        <authorList>
            <person name="Legras J.-L."/>
            <person name="Devillers H."/>
            <person name="Grondin C."/>
        </authorList>
    </citation>
    <scope>NUCLEOTIDE SEQUENCE</scope>
    <source>
        <strain evidence="3">CLIB 1423</strain>
    </source>
</reference>
<feature type="region of interest" description="Disordered" evidence="1">
    <location>
        <begin position="571"/>
        <end position="596"/>
    </location>
</feature>
<dbReference type="SUPFAM" id="SSF48371">
    <property type="entry name" value="ARM repeat"/>
    <property type="match status" value="2"/>
</dbReference>
<evidence type="ECO:0000259" key="2">
    <source>
        <dbReference type="Pfam" id="PF25808"/>
    </source>
</evidence>
<dbReference type="GO" id="GO:0005829">
    <property type="term" value="C:cytosol"/>
    <property type="evidence" value="ECO:0007669"/>
    <property type="project" value="GOC"/>
</dbReference>
<feature type="region of interest" description="Disordered" evidence="1">
    <location>
        <begin position="2154"/>
        <end position="2176"/>
    </location>
</feature>
<organism evidence="3 4">
    <name type="scientific">[Candida] railenensis</name>
    <dbReference type="NCBI Taxonomy" id="45579"/>
    <lineage>
        <taxon>Eukaryota</taxon>
        <taxon>Fungi</taxon>
        <taxon>Dikarya</taxon>
        <taxon>Ascomycota</taxon>
        <taxon>Saccharomycotina</taxon>
        <taxon>Pichiomycetes</taxon>
        <taxon>Debaryomycetaceae</taxon>
        <taxon>Kurtzmaniella</taxon>
    </lineage>
</organism>
<evidence type="ECO:0000313" key="3">
    <source>
        <dbReference type="EMBL" id="CAH2350004.1"/>
    </source>
</evidence>
<dbReference type="EMBL" id="CAKXYY010000001">
    <property type="protein sequence ID" value="CAH2350004.1"/>
    <property type="molecule type" value="Genomic_DNA"/>
</dbReference>
<proteinExistence type="predicted"/>
<dbReference type="GO" id="GO:0006897">
    <property type="term" value="P:endocytosis"/>
    <property type="evidence" value="ECO:0007669"/>
    <property type="project" value="TreeGrafter"/>
</dbReference>
<comment type="caution">
    <text evidence="3">The sequence shown here is derived from an EMBL/GenBank/DDBJ whole genome shotgun (WGS) entry which is preliminary data.</text>
</comment>
<keyword evidence="4" id="KW-1185">Reference proteome</keyword>
<dbReference type="GO" id="GO:0030139">
    <property type="term" value="C:endocytic vesicle"/>
    <property type="evidence" value="ECO:0007669"/>
    <property type="project" value="TreeGrafter"/>
</dbReference>
<dbReference type="OrthoDB" id="192608at2759"/>
<dbReference type="Pfam" id="PF25808">
    <property type="entry name" value="TPR_LAA1_C"/>
    <property type="match status" value="1"/>
</dbReference>
<dbReference type="GO" id="GO:0005794">
    <property type="term" value="C:Golgi apparatus"/>
    <property type="evidence" value="ECO:0007669"/>
    <property type="project" value="TreeGrafter"/>
</dbReference>
<dbReference type="GO" id="GO:0042147">
    <property type="term" value="P:retrograde transport, endosome to Golgi"/>
    <property type="evidence" value="ECO:0007669"/>
    <property type="project" value="TreeGrafter"/>
</dbReference>
<dbReference type="InterPro" id="IPR016024">
    <property type="entry name" value="ARM-type_fold"/>
</dbReference>
<dbReference type="InterPro" id="IPR040108">
    <property type="entry name" value="Laa1/Sip1/HEATR5"/>
</dbReference>
<dbReference type="PANTHER" id="PTHR21663">
    <property type="entry name" value="HYPOTHETICAL HEAT DOMAIN-CONTAINING"/>
    <property type="match status" value="1"/>
</dbReference>
<name>A0A9P0QIZ7_9ASCO</name>
<dbReference type="Pfam" id="PF20210">
    <property type="entry name" value="Laa1_Sip1_HTR5"/>
    <property type="match status" value="1"/>
</dbReference>
<feature type="compositionally biased region" description="Basic and acidic residues" evidence="1">
    <location>
        <begin position="2154"/>
        <end position="2167"/>
    </location>
</feature>
<protein>
    <submittedName>
        <fullName evidence="3">AP-1 accessory protein Laa1p</fullName>
    </submittedName>
</protein>
<feature type="region of interest" description="Disordered" evidence="1">
    <location>
        <begin position="34"/>
        <end position="54"/>
    </location>
</feature>
<feature type="domain" description="LAA1-like C-terminal TPR repeats" evidence="2">
    <location>
        <begin position="2009"/>
        <end position="2159"/>
    </location>
</feature>
<dbReference type="GO" id="GO:0008104">
    <property type="term" value="P:intracellular protein localization"/>
    <property type="evidence" value="ECO:0007669"/>
    <property type="project" value="TreeGrafter"/>
</dbReference>
<gene>
    <name evidence="3" type="ORF">CLIB1423_01S00232</name>
</gene>
<dbReference type="PANTHER" id="PTHR21663:SF0">
    <property type="entry name" value="HEAT REPEAT-CONTAINING PROTEIN 5B"/>
    <property type="match status" value="1"/>
</dbReference>
<dbReference type="GO" id="GO:0016020">
    <property type="term" value="C:membrane"/>
    <property type="evidence" value="ECO:0007669"/>
    <property type="project" value="TreeGrafter"/>
</dbReference>